<gene>
    <name evidence="2" type="ORF">DESPIGER_0576</name>
</gene>
<dbReference type="Pfam" id="PF13432">
    <property type="entry name" value="TPR_16"/>
    <property type="match status" value="1"/>
</dbReference>
<dbReference type="OrthoDB" id="5380721at2"/>
<evidence type="ECO:0000313" key="2">
    <source>
        <dbReference type="EMBL" id="SFV72461.1"/>
    </source>
</evidence>
<dbReference type="Gene3D" id="3.30.1330.230">
    <property type="match status" value="1"/>
</dbReference>
<dbReference type="PANTHER" id="PTHR37809">
    <property type="entry name" value="RIBOSOMAL PROTEIN S12 METHYLTHIOTRANSFERASE ACCESSORY FACTOR YCAO"/>
    <property type="match status" value="1"/>
</dbReference>
<dbReference type="InterPro" id="IPR011990">
    <property type="entry name" value="TPR-like_helical_dom_sf"/>
</dbReference>
<name>A0A1K1LCP8_9BACT</name>
<keyword evidence="3" id="KW-1185">Reference proteome</keyword>
<dbReference type="EMBL" id="LT630450">
    <property type="protein sequence ID" value="SFV72461.1"/>
    <property type="molecule type" value="Genomic_DNA"/>
</dbReference>
<dbReference type="SUPFAM" id="SSF48452">
    <property type="entry name" value="TPR-like"/>
    <property type="match status" value="1"/>
</dbReference>
<dbReference type="Gene3D" id="3.30.40.250">
    <property type="match status" value="1"/>
</dbReference>
<organism evidence="2 3">
    <name type="scientific">Desulfovibrio piger</name>
    <dbReference type="NCBI Taxonomy" id="901"/>
    <lineage>
        <taxon>Bacteria</taxon>
        <taxon>Pseudomonadati</taxon>
        <taxon>Thermodesulfobacteriota</taxon>
        <taxon>Desulfovibrionia</taxon>
        <taxon>Desulfovibrionales</taxon>
        <taxon>Desulfovibrionaceae</taxon>
        <taxon>Desulfovibrio</taxon>
    </lineage>
</organism>
<feature type="domain" description="YcaO" evidence="1">
    <location>
        <begin position="82"/>
        <end position="432"/>
    </location>
</feature>
<proteinExistence type="predicted"/>
<dbReference type="Proteomes" id="UP000186323">
    <property type="component" value="Chromosome I"/>
</dbReference>
<dbReference type="InterPro" id="IPR019734">
    <property type="entry name" value="TPR_rpt"/>
</dbReference>
<evidence type="ECO:0000259" key="1">
    <source>
        <dbReference type="PROSITE" id="PS51664"/>
    </source>
</evidence>
<dbReference type="PROSITE" id="PS51664">
    <property type="entry name" value="YCAO"/>
    <property type="match status" value="1"/>
</dbReference>
<dbReference type="NCBIfam" id="TIGR00702">
    <property type="entry name" value="YcaO-type kinase domain"/>
    <property type="match status" value="1"/>
</dbReference>
<evidence type="ECO:0000313" key="3">
    <source>
        <dbReference type="Proteomes" id="UP000186323"/>
    </source>
</evidence>
<dbReference type="Gene3D" id="1.25.40.10">
    <property type="entry name" value="Tetratricopeptide repeat domain"/>
    <property type="match status" value="1"/>
</dbReference>
<protein>
    <submittedName>
        <fullName evidence="2">TPR domain protein</fullName>
    </submittedName>
</protein>
<dbReference type="Pfam" id="PF02624">
    <property type="entry name" value="YcaO"/>
    <property type="match status" value="1"/>
</dbReference>
<dbReference type="SMART" id="SM00028">
    <property type="entry name" value="TPR"/>
    <property type="match status" value="4"/>
</dbReference>
<dbReference type="Gene3D" id="3.30.160.660">
    <property type="match status" value="1"/>
</dbReference>
<dbReference type="InterPro" id="IPR003776">
    <property type="entry name" value="YcaO-like_dom"/>
</dbReference>
<dbReference type="Pfam" id="PF13181">
    <property type="entry name" value="TPR_8"/>
    <property type="match status" value="1"/>
</dbReference>
<dbReference type="PANTHER" id="PTHR37809:SF1">
    <property type="entry name" value="RIBOSOMAL PROTEIN S12 METHYLTHIOTRANSFERASE ACCESSORY FACTOR YCAO"/>
    <property type="match status" value="1"/>
</dbReference>
<sequence length="581" mass="64511">MSTTTLPVIRLQPCPKGYTRDLDKTISPQETYERVQARMQATGLDILAEVRRVDVGRLGIPVYLSVCGRDARGIMPTRKQMGKGSSPEQARASALMELMERFAFFSFWQRLPHMVSATWAEAEDRFGKDLLPIEEICRSVEDSLSPEQAREAMSTLRWHFFPATHLADGRTVWLPLDWFKLLGEFNGTSAGNSPEESLLQGLSELVERHVCCRIDRERLTTPTIDPHEVDDPTLRDLLAAFEREGIHIMLKDFSLGMPLPTVGAVAWDPATFPARSEIVFTAGTAASPAKAAIRAVTEIAQLGGDFCTQACYEASGLSKFERLEGIQWLLEGPVCRLSDLPSVEAPDIRDELLRALHGLEPVQVYAVETTHPALGVPAHYCIAPGLAFRERDRNQSIGLFVGRKLAEEADEQTALHGLAVLERCYPGAHFLPFFRAMLALRAERFDEARDLFAQARPLQPENDAKGLAAFYEGYVSTLTGDWERALPPLRDAVALCPDMKEYGNLLGVCLFKLKRYEEAAAAFRAVLKVDKGSVMDLANLGLCEKFLGQREAAMEHLAAALEVDPSLDFARTHLEELKASL</sequence>
<dbReference type="KEGG" id="dpg:DESPIGER_0576"/>
<reference evidence="3" key="1">
    <citation type="submission" date="2016-10" db="EMBL/GenBank/DDBJ databases">
        <authorList>
            <person name="Wegmann U."/>
        </authorList>
    </citation>
    <scope>NUCLEOTIDE SEQUENCE [LARGE SCALE GENOMIC DNA]</scope>
</reference>
<dbReference type="RefSeq" id="WP_072332843.1">
    <property type="nucleotide sequence ID" value="NZ_DBGALU010000047.1"/>
</dbReference>
<accession>A0A1K1LCP8</accession>
<dbReference type="AlphaFoldDB" id="A0A1K1LCP8"/>